<dbReference type="InterPro" id="IPR039156">
    <property type="entry name" value="PHAF1/BROMI"/>
</dbReference>
<proteinExistence type="inferred from homology"/>
<dbReference type="EMBL" id="JAAAJB010000468">
    <property type="protein sequence ID" value="KAG0255276.1"/>
    <property type="molecule type" value="Genomic_DNA"/>
</dbReference>
<gene>
    <name evidence="3" type="ORF">DFQ27_006334</name>
</gene>
<evidence type="ECO:0000256" key="1">
    <source>
        <dbReference type="ARBA" id="ARBA00024339"/>
    </source>
</evidence>
<dbReference type="InterPro" id="IPR005373">
    <property type="entry name" value="PHAF1"/>
</dbReference>
<feature type="compositionally biased region" description="Polar residues" evidence="2">
    <location>
        <begin position="166"/>
        <end position="180"/>
    </location>
</feature>
<dbReference type="GO" id="GO:0005802">
    <property type="term" value="C:trans-Golgi network"/>
    <property type="evidence" value="ECO:0007669"/>
    <property type="project" value="TreeGrafter"/>
</dbReference>
<dbReference type="Pfam" id="PF03676">
    <property type="entry name" value="PHAF1"/>
    <property type="match status" value="3"/>
</dbReference>
<feature type="region of interest" description="Disordered" evidence="2">
    <location>
        <begin position="161"/>
        <end position="186"/>
    </location>
</feature>
<dbReference type="OrthoDB" id="411211at2759"/>
<reference evidence="3" key="1">
    <citation type="journal article" date="2020" name="Fungal Divers.">
        <title>Resolving the Mortierellaceae phylogeny through synthesis of multi-gene phylogenetics and phylogenomics.</title>
        <authorList>
            <person name="Vandepol N."/>
            <person name="Liber J."/>
            <person name="Desiro A."/>
            <person name="Na H."/>
            <person name="Kennedy M."/>
            <person name="Barry K."/>
            <person name="Grigoriev I.V."/>
            <person name="Miller A.N."/>
            <person name="O'Donnell K."/>
            <person name="Stajich J.E."/>
            <person name="Bonito G."/>
        </authorList>
    </citation>
    <scope>NUCLEOTIDE SEQUENCE</scope>
    <source>
        <strain evidence="3">BC1065</strain>
    </source>
</reference>
<feature type="compositionally biased region" description="Low complexity" evidence="2">
    <location>
        <begin position="486"/>
        <end position="504"/>
    </location>
</feature>
<feature type="region of interest" description="Disordered" evidence="2">
    <location>
        <begin position="484"/>
        <end position="508"/>
    </location>
</feature>
<evidence type="ECO:0000313" key="4">
    <source>
        <dbReference type="Proteomes" id="UP000807716"/>
    </source>
</evidence>
<accession>A0A9P6U184</accession>
<organism evidence="3 4">
    <name type="scientific">Actinomortierella ambigua</name>
    <dbReference type="NCBI Taxonomy" id="1343610"/>
    <lineage>
        <taxon>Eukaryota</taxon>
        <taxon>Fungi</taxon>
        <taxon>Fungi incertae sedis</taxon>
        <taxon>Mucoromycota</taxon>
        <taxon>Mortierellomycotina</taxon>
        <taxon>Mortierellomycetes</taxon>
        <taxon>Mortierellales</taxon>
        <taxon>Mortierellaceae</taxon>
        <taxon>Actinomortierella</taxon>
    </lineage>
</organism>
<dbReference type="GO" id="GO:0043001">
    <property type="term" value="P:Golgi to plasma membrane protein transport"/>
    <property type="evidence" value="ECO:0007669"/>
    <property type="project" value="TreeGrafter"/>
</dbReference>
<keyword evidence="4" id="KW-1185">Reference proteome</keyword>
<comment type="caution">
    <text evidence="3">The sequence shown here is derived from an EMBL/GenBank/DDBJ whole genome shotgun (WGS) entry which is preliminary data.</text>
</comment>
<dbReference type="Proteomes" id="UP000807716">
    <property type="component" value="Unassembled WGS sequence"/>
</dbReference>
<feature type="compositionally biased region" description="Basic residues" evidence="2">
    <location>
        <begin position="376"/>
        <end position="385"/>
    </location>
</feature>
<feature type="compositionally biased region" description="Polar residues" evidence="2">
    <location>
        <begin position="432"/>
        <end position="448"/>
    </location>
</feature>
<dbReference type="PANTHER" id="PTHR13465:SF2">
    <property type="entry name" value="PHAGOSOME ASSEMBLY FACTOR 1"/>
    <property type="match status" value="1"/>
</dbReference>
<protein>
    <submittedName>
        <fullName evidence="3">Uncharacterized protein</fullName>
    </submittedName>
</protein>
<dbReference type="PANTHER" id="PTHR13465">
    <property type="entry name" value="UPF0183 PROTEIN"/>
    <property type="match status" value="1"/>
</dbReference>
<evidence type="ECO:0000256" key="2">
    <source>
        <dbReference type="SAM" id="MobiDB-lite"/>
    </source>
</evidence>
<name>A0A9P6U184_9FUNG</name>
<dbReference type="AlphaFoldDB" id="A0A9P6U184"/>
<sequence length="550" mass="59852">ASLWDVIRTLRDQAALVPAVDIKYSDDNPFSADIILHLQSNGIELRFEPISQRLKLIIVDDFSRLRLTYGGREVSSTKALPTFLHVYKLFGPTYLGAFDETSHDYTLRYPGLWFVFPIPEKHLLFYQTSADHPLEFPDGTTPVASHMYIFNGPDWNTSSPPPLSTVARSIQESGSPNSPHSRVHEGRGELERVIAKIHYGVVLHFAVAPGHQQKVPILLNISTPQDLLADIGPPANIYYKEEDKMKIHSETSKEPQNQQGSHEDDGILGSMDDVGYDRSGRTQTGPTPNDYFYNYFHLGIDVLFDGSSHLCKKIVLHSNIPGHFDFQSYKRCPFVIHIPSAESLAPGGGVGADLPPVPPSSSPRTDVTLHPPHQGNKAKSKKKGQHHETSSPGSDAFLGMSSDNVSGVSGSPAHSDLSSTAEDAANFVGQDSGVNSGHNHHLTPSPSQQHAMFRETVMSAVVPEKGITPDMKISMIMTLLEPTSFSSGGDATQQQQQQAGSSSGVANKPSVILNRGSITQNPFGPTMLNGCDGAVFESMKNGQVATVILY</sequence>
<feature type="region of interest" description="Disordered" evidence="2">
    <location>
        <begin position="347"/>
        <end position="448"/>
    </location>
</feature>
<feature type="non-terminal residue" evidence="3">
    <location>
        <position position="550"/>
    </location>
</feature>
<evidence type="ECO:0000313" key="3">
    <source>
        <dbReference type="EMBL" id="KAG0255276.1"/>
    </source>
</evidence>
<feature type="region of interest" description="Disordered" evidence="2">
    <location>
        <begin position="247"/>
        <end position="283"/>
    </location>
</feature>
<comment type="similarity">
    <text evidence="1">Belongs to the PHAF1 family.</text>
</comment>